<dbReference type="GO" id="GO:0006508">
    <property type="term" value="P:proteolysis"/>
    <property type="evidence" value="ECO:0007669"/>
    <property type="project" value="InterPro"/>
</dbReference>
<dbReference type="InterPro" id="IPR001314">
    <property type="entry name" value="Peptidase_S1A"/>
</dbReference>
<dbReference type="PANTHER" id="PTHR24271">
    <property type="entry name" value="KALLIKREIN-RELATED"/>
    <property type="match status" value="1"/>
</dbReference>
<dbReference type="SMART" id="SM00020">
    <property type="entry name" value="Tryp_SPc"/>
    <property type="match status" value="1"/>
</dbReference>
<organism evidence="6 7">
    <name type="scientific">Chelonoidis abingdonii</name>
    <name type="common">Abingdon island giant tortoise</name>
    <name type="synonym">Testudo abingdonii</name>
    <dbReference type="NCBI Taxonomy" id="106734"/>
    <lineage>
        <taxon>Eukaryota</taxon>
        <taxon>Metazoa</taxon>
        <taxon>Chordata</taxon>
        <taxon>Craniata</taxon>
        <taxon>Vertebrata</taxon>
        <taxon>Euteleostomi</taxon>
        <taxon>Archelosauria</taxon>
        <taxon>Testudinata</taxon>
        <taxon>Testudines</taxon>
        <taxon>Cryptodira</taxon>
        <taxon>Durocryptodira</taxon>
        <taxon>Testudinoidea</taxon>
        <taxon>Testudinidae</taxon>
        <taxon>Chelonoidis</taxon>
    </lineage>
</organism>
<dbReference type="GeneTree" id="ENSGT01030000234551"/>
<dbReference type="Proteomes" id="UP000694404">
    <property type="component" value="Unplaced"/>
</dbReference>
<dbReference type="InterPro" id="IPR043504">
    <property type="entry name" value="Peptidase_S1_PA_chymotrypsin"/>
</dbReference>
<proteinExistence type="predicted"/>
<dbReference type="InterPro" id="IPR009003">
    <property type="entry name" value="Peptidase_S1_PA"/>
</dbReference>
<reference evidence="6" key="1">
    <citation type="submission" date="2025-08" db="UniProtKB">
        <authorList>
            <consortium name="Ensembl"/>
        </authorList>
    </citation>
    <scope>IDENTIFICATION</scope>
</reference>
<dbReference type="InterPro" id="IPR018114">
    <property type="entry name" value="TRYPSIN_HIS"/>
</dbReference>
<evidence type="ECO:0000256" key="3">
    <source>
        <dbReference type="ARBA" id="ARBA00023157"/>
    </source>
</evidence>
<dbReference type="InterPro" id="IPR001254">
    <property type="entry name" value="Trypsin_dom"/>
</dbReference>
<evidence type="ECO:0000313" key="7">
    <source>
        <dbReference type="Proteomes" id="UP000694404"/>
    </source>
</evidence>
<dbReference type="GO" id="GO:0004252">
    <property type="term" value="F:serine-type endopeptidase activity"/>
    <property type="evidence" value="ECO:0007669"/>
    <property type="project" value="InterPro"/>
</dbReference>
<dbReference type="Gene3D" id="2.40.10.10">
    <property type="entry name" value="Trypsin-like serine proteases"/>
    <property type="match status" value="2"/>
</dbReference>
<dbReference type="CDD" id="cd00190">
    <property type="entry name" value="Tryp_SPc"/>
    <property type="match status" value="1"/>
</dbReference>
<keyword evidence="2" id="KW-0865">Zymogen</keyword>
<accession>A0A8C0GXS4</accession>
<keyword evidence="1 4" id="KW-0732">Signal</keyword>
<dbReference type="FunFam" id="2.40.10.10:FF:000005">
    <property type="entry name" value="Serine protease 37"/>
    <property type="match status" value="1"/>
</dbReference>
<keyword evidence="3" id="KW-1015">Disulfide bond</keyword>
<keyword evidence="7" id="KW-1185">Reference proteome</keyword>
<dbReference type="PANTHER" id="PTHR24271:SF81">
    <property type="entry name" value="GRANZYME B"/>
    <property type="match status" value="1"/>
</dbReference>
<dbReference type="AlphaFoldDB" id="A0A8C0GXS4"/>
<name>A0A8C0GXS4_CHEAB</name>
<dbReference type="PROSITE" id="PS00134">
    <property type="entry name" value="TRYPSIN_HIS"/>
    <property type="match status" value="1"/>
</dbReference>
<dbReference type="OMA" id="WVHRRIP"/>
<evidence type="ECO:0000256" key="1">
    <source>
        <dbReference type="ARBA" id="ARBA00022729"/>
    </source>
</evidence>
<dbReference type="PRINTS" id="PR00722">
    <property type="entry name" value="CHYMOTRYPSIN"/>
</dbReference>
<evidence type="ECO:0000256" key="2">
    <source>
        <dbReference type="ARBA" id="ARBA00023145"/>
    </source>
</evidence>
<protein>
    <recommendedName>
        <fullName evidence="5">Peptidase S1 domain-containing protein</fullName>
    </recommendedName>
</protein>
<dbReference type="Ensembl" id="ENSCABT00000017364.1">
    <property type="protein sequence ID" value="ENSCABP00000015820.1"/>
    <property type="gene ID" value="ENSCABG00000011809.1"/>
</dbReference>
<evidence type="ECO:0000256" key="4">
    <source>
        <dbReference type="SAM" id="SignalP"/>
    </source>
</evidence>
<reference evidence="6" key="2">
    <citation type="submission" date="2025-09" db="UniProtKB">
        <authorList>
            <consortium name="Ensembl"/>
        </authorList>
    </citation>
    <scope>IDENTIFICATION</scope>
</reference>
<feature type="chain" id="PRO_5034209176" description="Peptidase S1 domain-containing protein" evidence="4">
    <location>
        <begin position="45"/>
        <end position="278"/>
    </location>
</feature>
<dbReference type="GO" id="GO:0005737">
    <property type="term" value="C:cytoplasm"/>
    <property type="evidence" value="ECO:0007669"/>
    <property type="project" value="TreeGrafter"/>
</dbReference>
<dbReference type="PROSITE" id="PS50240">
    <property type="entry name" value="TRYPSIN_DOM"/>
    <property type="match status" value="1"/>
</dbReference>
<dbReference type="SUPFAM" id="SSF50494">
    <property type="entry name" value="Trypsin-like serine proteases"/>
    <property type="match status" value="1"/>
</dbReference>
<evidence type="ECO:0000259" key="5">
    <source>
        <dbReference type="PROSITE" id="PS50240"/>
    </source>
</evidence>
<sequence length="278" mass="30814">MALRFPALHSQCQARPVTCRPGRCPLRSCALTMLLILLLPRAQAGEIIGGQEARPHSRPYMAFVKIQREGKGENMCGGFLIREDVVVTAAHCNCNLGNISVLLGAHNFEIDELGTQTIWVRRRIPHPEFNNEKFENDIMLLQLRDKAELTQTVGTILLSQKKVKKGAVCSVAGWGQTSIKTNAKPSPTLQEVELTVMGKRMCLSQPILHYVPSRMLCVGDPQERKFPFQGDSGSPLVCDGKAQGIVSHGTGDWSTPSVFTRLSKYVCWIKNTLHKLKP</sequence>
<feature type="domain" description="Peptidase S1" evidence="5">
    <location>
        <begin position="47"/>
        <end position="274"/>
    </location>
</feature>
<feature type="signal peptide" evidence="4">
    <location>
        <begin position="1"/>
        <end position="44"/>
    </location>
</feature>
<evidence type="ECO:0000313" key="6">
    <source>
        <dbReference type="Ensembl" id="ENSCABP00000015820.1"/>
    </source>
</evidence>
<dbReference type="Pfam" id="PF00089">
    <property type="entry name" value="Trypsin"/>
    <property type="match status" value="1"/>
</dbReference>